<proteinExistence type="predicted"/>
<dbReference type="InterPro" id="IPR052050">
    <property type="entry name" value="SecEffector_AnkRepeat"/>
</dbReference>
<dbReference type="Proteomes" id="UP000030762">
    <property type="component" value="Unassembled WGS sequence"/>
</dbReference>
<dbReference type="RefSeq" id="XP_008612755.1">
    <property type="nucleotide sequence ID" value="XM_008614533.1"/>
</dbReference>
<dbReference type="EMBL" id="JH767157">
    <property type="protein sequence ID" value="EQC33960.1"/>
    <property type="molecule type" value="Genomic_DNA"/>
</dbReference>
<dbReference type="OMA" id="WDNDRAM"/>
<dbReference type="GeneID" id="19949366"/>
<dbReference type="VEuPathDB" id="FungiDB:SDRG_08639"/>
<accession>T0QJQ8</accession>
<dbReference type="InterPro" id="IPR002110">
    <property type="entry name" value="Ankyrin_rpt"/>
</dbReference>
<dbReference type="InParanoid" id="T0QJQ8"/>
<reference evidence="1 2" key="1">
    <citation type="submission" date="2012-04" db="EMBL/GenBank/DDBJ databases">
        <title>The Genome Sequence of Saprolegnia declina VS20.</title>
        <authorList>
            <consortium name="The Broad Institute Genome Sequencing Platform"/>
            <person name="Russ C."/>
            <person name="Nusbaum C."/>
            <person name="Tyler B."/>
            <person name="van West P."/>
            <person name="Dieguez-Uribeondo J."/>
            <person name="de Bruijn I."/>
            <person name="Tripathy S."/>
            <person name="Jiang R."/>
            <person name="Young S.K."/>
            <person name="Zeng Q."/>
            <person name="Gargeya S."/>
            <person name="Fitzgerald M."/>
            <person name="Haas B."/>
            <person name="Abouelleil A."/>
            <person name="Alvarado L."/>
            <person name="Arachchi H.M."/>
            <person name="Berlin A."/>
            <person name="Chapman S.B."/>
            <person name="Goldberg J."/>
            <person name="Griggs A."/>
            <person name="Gujja S."/>
            <person name="Hansen M."/>
            <person name="Howarth C."/>
            <person name="Imamovic A."/>
            <person name="Larimer J."/>
            <person name="McCowen C."/>
            <person name="Montmayeur A."/>
            <person name="Murphy C."/>
            <person name="Neiman D."/>
            <person name="Pearson M."/>
            <person name="Priest M."/>
            <person name="Roberts A."/>
            <person name="Saif S."/>
            <person name="Shea T."/>
            <person name="Sisk P."/>
            <person name="Sykes S."/>
            <person name="Wortman J."/>
            <person name="Nusbaum C."/>
            <person name="Birren B."/>
        </authorList>
    </citation>
    <scope>NUCLEOTIDE SEQUENCE [LARGE SCALE GENOMIC DNA]</scope>
    <source>
        <strain evidence="1 2">VS20</strain>
    </source>
</reference>
<dbReference type="AlphaFoldDB" id="T0QJQ8"/>
<organism evidence="1 2">
    <name type="scientific">Saprolegnia diclina (strain VS20)</name>
    <dbReference type="NCBI Taxonomy" id="1156394"/>
    <lineage>
        <taxon>Eukaryota</taxon>
        <taxon>Sar</taxon>
        <taxon>Stramenopiles</taxon>
        <taxon>Oomycota</taxon>
        <taxon>Saprolegniomycetes</taxon>
        <taxon>Saprolegniales</taxon>
        <taxon>Saprolegniaceae</taxon>
        <taxon>Saprolegnia</taxon>
    </lineage>
</organism>
<gene>
    <name evidence="1" type="ORF">SDRG_08639</name>
</gene>
<name>T0QJQ8_SAPDV</name>
<dbReference type="PANTHER" id="PTHR46586">
    <property type="entry name" value="ANKYRIN REPEAT-CONTAINING PROTEIN"/>
    <property type="match status" value="1"/>
</dbReference>
<dbReference type="OrthoDB" id="76773at2759"/>
<keyword evidence="2" id="KW-1185">Reference proteome</keyword>
<dbReference type="Gene3D" id="1.25.40.20">
    <property type="entry name" value="Ankyrin repeat-containing domain"/>
    <property type="match status" value="1"/>
</dbReference>
<evidence type="ECO:0000313" key="2">
    <source>
        <dbReference type="Proteomes" id="UP000030762"/>
    </source>
</evidence>
<dbReference type="SUPFAM" id="SSF48403">
    <property type="entry name" value="Ankyrin repeat"/>
    <property type="match status" value="1"/>
</dbReference>
<evidence type="ECO:0000313" key="1">
    <source>
        <dbReference type="EMBL" id="EQC33960.1"/>
    </source>
</evidence>
<protein>
    <submittedName>
        <fullName evidence="1">Uncharacterized protein</fullName>
    </submittedName>
</protein>
<dbReference type="Pfam" id="PF12796">
    <property type="entry name" value="Ank_2"/>
    <property type="match status" value="1"/>
</dbReference>
<dbReference type="PANTHER" id="PTHR46586:SF3">
    <property type="entry name" value="ANKYRIN REPEAT-CONTAINING PROTEIN"/>
    <property type="match status" value="1"/>
</dbReference>
<sequence>MPDQRNAAFLHAPQPCVATVDEQDMYCLTSHDDPHFVYHKAIANGDLKTVRRLLPVWDNDRAMDVAAMHGQVDVLLFLHKASQVGCTTRAMDYAAAYGQMECLRFLHQFRNEGCSRQALLYAVRNDHVYCVLYLWRHQPQPHWFRLDAAIRFAKEYKQRRVLKALQQIRRDQETSPTSFLQRHVWRPLRSRLTHF</sequence>
<dbReference type="InterPro" id="IPR036770">
    <property type="entry name" value="Ankyrin_rpt-contain_sf"/>
</dbReference>